<evidence type="ECO:0000313" key="2">
    <source>
        <dbReference type="EMBL" id="ODV93215.1"/>
    </source>
</evidence>
<name>A0A1E4TN62_PACTA</name>
<gene>
    <name evidence="2" type="ORF">PACTADRAFT_4999</name>
</gene>
<dbReference type="Proteomes" id="UP000094236">
    <property type="component" value="Unassembled WGS sequence"/>
</dbReference>
<reference evidence="3" key="1">
    <citation type="submission" date="2016-05" db="EMBL/GenBank/DDBJ databases">
        <title>Comparative genomics of biotechnologically important yeasts.</title>
        <authorList>
            <consortium name="DOE Joint Genome Institute"/>
            <person name="Riley R."/>
            <person name="Haridas S."/>
            <person name="Wolfe K.H."/>
            <person name="Lopes M.R."/>
            <person name="Hittinger C.T."/>
            <person name="Goker M."/>
            <person name="Salamov A."/>
            <person name="Wisecaver J."/>
            <person name="Long T.M."/>
            <person name="Aerts A.L."/>
            <person name="Barry K."/>
            <person name="Choi C."/>
            <person name="Clum A."/>
            <person name="Coughlan A.Y."/>
            <person name="Deshpande S."/>
            <person name="Douglass A.P."/>
            <person name="Hanson S.J."/>
            <person name="Klenk H.-P."/>
            <person name="Labutti K."/>
            <person name="Lapidus A."/>
            <person name="Lindquist E."/>
            <person name="Lipzen A."/>
            <person name="Meier-Kolthoff J.P."/>
            <person name="Ohm R.A."/>
            <person name="Otillar R.P."/>
            <person name="Pangilinan J."/>
            <person name="Peng Y."/>
            <person name="Rokas A."/>
            <person name="Rosa C.A."/>
            <person name="Scheuner C."/>
            <person name="Sibirny A.A."/>
            <person name="Slot J.C."/>
            <person name="Stielow J.B."/>
            <person name="Sun H."/>
            <person name="Kurtzman C.P."/>
            <person name="Blackwell M."/>
            <person name="Grigoriev I.V."/>
            <person name="Jeffries T.W."/>
        </authorList>
    </citation>
    <scope>NUCLEOTIDE SEQUENCE [LARGE SCALE GENOMIC DNA]</scope>
    <source>
        <strain evidence="3">NRRL Y-2460</strain>
    </source>
</reference>
<organism evidence="2 3">
    <name type="scientific">Pachysolen tannophilus NRRL Y-2460</name>
    <dbReference type="NCBI Taxonomy" id="669874"/>
    <lineage>
        <taxon>Eukaryota</taxon>
        <taxon>Fungi</taxon>
        <taxon>Dikarya</taxon>
        <taxon>Ascomycota</taxon>
        <taxon>Saccharomycotina</taxon>
        <taxon>Pichiomycetes</taxon>
        <taxon>Pachysolenaceae</taxon>
        <taxon>Pachysolen</taxon>
    </lineage>
</organism>
<keyword evidence="1" id="KW-0472">Membrane</keyword>
<keyword evidence="1" id="KW-1133">Transmembrane helix</keyword>
<evidence type="ECO:0000313" key="3">
    <source>
        <dbReference type="Proteomes" id="UP000094236"/>
    </source>
</evidence>
<accession>A0A1E4TN62</accession>
<evidence type="ECO:0000256" key="1">
    <source>
        <dbReference type="SAM" id="Phobius"/>
    </source>
</evidence>
<dbReference type="OrthoDB" id="10523365at2759"/>
<feature type="transmembrane region" description="Helical" evidence="1">
    <location>
        <begin position="41"/>
        <end position="59"/>
    </location>
</feature>
<dbReference type="EMBL" id="KV454018">
    <property type="protein sequence ID" value="ODV93215.1"/>
    <property type="molecule type" value="Genomic_DNA"/>
</dbReference>
<keyword evidence="3" id="KW-1185">Reference proteome</keyword>
<protein>
    <submittedName>
        <fullName evidence="2">Uncharacterized protein</fullName>
    </submittedName>
</protein>
<sequence>MNNNNLISTMYSTSNSLHHQLYKSVARYSTSQHKASGSSSLIMIGYLAFALTIPFVLPIKSSFDEERMKCNAKNSFNYVLQSSNELAKEPLCNETLSLILLIAL</sequence>
<proteinExistence type="predicted"/>
<dbReference type="AlphaFoldDB" id="A0A1E4TN62"/>
<keyword evidence="1" id="KW-0812">Transmembrane</keyword>